<dbReference type="HOGENOM" id="CLU_000445_107_18_9"/>
<dbReference type="SUPFAM" id="SSF58104">
    <property type="entry name" value="Methyl-accepting chemotaxis protein (MCP) signaling domain"/>
    <property type="match status" value="1"/>
</dbReference>
<sequence>MKALKRGKTTKRARRTKHEEMEVMENSSILKSNVQRVNRFNVILIWIISTLLSGQSFLTMGTVYGVNVLACTFGAALVATLALLFNLKFNRHENITALIISFSIVVSAAYLGHMTQGSTTATIFIVYLGSLAMIAMYFRVRLLLTYAVLLNLFLSVFYFIDPQGLLGPNHAVMEFARRVAVMDLIIIIFFFLTKWGNEYIMASYAKEQDAQELLLKLTAAMGRIDQDTSVLNDSISESYTYVQDIEQMSKQTTMAVEEIAKGVGENSVSTGKIVDQTNEAVAIIEETRKLSTETTKEAHMMKDVVVKNAYGIKEMVEQMNTIDTAIGATLVNVSELQEHMTKINNALANITTIAAQTNLLALNAAIEAARAGEAGKGFSVVANEVSKLAEMSATTVKEIFEIIELVQMTTAASLAKATHGKHAVDAGTEVIAQIQERFEHLEESAESIADSVKEEDAMISALAAAFAEIKGQLENISTVSEQQSASTEEILASIENQNSKISEVTHAMTSISELSHNLRSILNA</sequence>
<feature type="transmembrane region" description="Helical" evidence="4">
    <location>
        <begin position="143"/>
        <end position="160"/>
    </location>
</feature>
<keyword evidence="4" id="KW-0472">Membrane</keyword>
<accession>G9XPP7</accession>
<dbReference type="GO" id="GO:0007165">
    <property type="term" value="P:signal transduction"/>
    <property type="evidence" value="ECO:0007669"/>
    <property type="project" value="UniProtKB-KW"/>
</dbReference>
<keyword evidence="1 3" id="KW-0807">Transducer</keyword>
<organism evidence="6 7">
    <name type="scientific">Desulfitobacterium hafniense DP7</name>
    <dbReference type="NCBI Taxonomy" id="537010"/>
    <lineage>
        <taxon>Bacteria</taxon>
        <taxon>Bacillati</taxon>
        <taxon>Bacillota</taxon>
        <taxon>Clostridia</taxon>
        <taxon>Eubacteriales</taxon>
        <taxon>Desulfitobacteriaceae</taxon>
        <taxon>Desulfitobacterium</taxon>
    </lineage>
</organism>
<keyword evidence="4" id="KW-0812">Transmembrane</keyword>
<reference evidence="6 7" key="1">
    <citation type="submission" date="2011-08" db="EMBL/GenBank/DDBJ databases">
        <authorList>
            <person name="Weinstock G."/>
            <person name="Sodergren E."/>
            <person name="Clifton S."/>
            <person name="Fulton L."/>
            <person name="Fulton B."/>
            <person name="Courtney L."/>
            <person name="Fronick C."/>
            <person name="Harrison M."/>
            <person name="Strong C."/>
            <person name="Farmer C."/>
            <person name="Delahaunty K."/>
            <person name="Markovic C."/>
            <person name="Hall O."/>
            <person name="Minx P."/>
            <person name="Tomlinson C."/>
            <person name="Mitreva M."/>
            <person name="Hou S."/>
            <person name="Chen J."/>
            <person name="Wollam A."/>
            <person name="Pepin K.H."/>
            <person name="Johnson M."/>
            <person name="Bhonagiri V."/>
            <person name="Zhang X."/>
            <person name="Suruliraj S."/>
            <person name="Warren W."/>
            <person name="Chinwalla A."/>
            <person name="Mardis E.R."/>
            <person name="Wilson R.K."/>
        </authorList>
    </citation>
    <scope>NUCLEOTIDE SEQUENCE [LARGE SCALE GENOMIC DNA]</scope>
    <source>
        <strain evidence="6 7">DP7</strain>
    </source>
</reference>
<gene>
    <name evidence="6" type="ORF">HMPREF0322_02943</name>
</gene>
<evidence type="ECO:0000313" key="7">
    <source>
        <dbReference type="Proteomes" id="UP000004416"/>
    </source>
</evidence>
<dbReference type="PRINTS" id="PR00260">
    <property type="entry name" value="CHEMTRNSDUCR"/>
</dbReference>
<dbReference type="Proteomes" id="UP000004416">
    <property type="component" value="Unassembled WGS sequence"/>
</dbReference>
<dbReference type="EMBL" id="AFZX01000075">
    <property type="protein sequence ID" value="EHL06375.1"/>
    <property type="molecule type" value="Genomic_DNA"/>
</dbReference>
<evidence type="ECO:0000313" key="6">
    <source>
        <dbReference type="EMBL" id="EHL06375.1"/>
    </source>
</evidence>
<comment type="caution">
    <text evidence="6">The sequence shown here is derived from an EMBL/GenBank/DDBJ whole genome shotgun (WGS) entry which is preliminary data.</text>
</comment>
<dbReference type="GO" id="GO:0006935">
    <property type="term" value="P:chemotaxis"/>
    <property type="evidence" value="ECO:0007669"/>
    <property type="project" value="InterPro"/>
</dbReference>
<dbReference type="Pfam" id="PF00015">
    <property type="entry name" value="MCPsignal"/>
    <property type="match status" value="1"/>
</dbReference>
<evidence type="ECO:0000256" key="2">
    <source>
        <dbReference type="ARBA" id="ARBA00029447"/>
    </source>
</evidence>
<dbReference type="GO" id="GO:0016020">
    <property type="term" value="C:membrane"/>
    <property type="evidence" value="ECO:0007669"/>
    <property type="project" value="InterPro"/>
</dbReference>
<feature type="transmembrane region" description="Helical" evidence="4">
    <location>
        <begin position="40"/>
        <end position="58"/>
    </location>
</feature>
<dbReference type="PANTHER" id="PTHR32089">
    <property type="entry name" value="METHYL-ACCEPTING CHEMOTAXIS PROTEIN MCPB"/>
    <property type="match status" value="1"/>
</dbReference>
<evidence type="ECO:0000256" key="4">
    <source>
        <dbReference type="SAM" id="Phobius"/>
    </source>
</evidence>
<proteinExistence type="inferred from homology"/>
<dbReference type="SMART" id="SM00283">
    <property type="entry name" value="MA"/>
    <property type="match status" value="1"/>
</dbReference>
<protein>
    <submittedName>
        <fullName evidence="6">Methyl-accepting chemotaxis protein signaling domain protein</fullName>
    </submittedName>
</protein>
<keyword evidence="4" id="KW-1133">Transmembrane helix</keyword>
<feature type="transmembrane region" description="Helical" evidence="4">
    <location>
        <begin position="119"/>
        <end position="138"/>
    </location>
</feature>
<dbReference type="InterPro" id="IPR004089">
    <property type="entry name" value="MCPsignal_dom"/>
</dbReference>
<feature type="transmembrane region" description="Helical" evidence="4">
    <location>
        <begin position="175"/>
        <end position="193"/>
    </location>
</feature>
<feature type="transmembrane region" description="Helical" evidence="4">
    <location>
        <begin position="64"/>
        <end position="87"/>
    </location>
</feature>
<feature type="domain" description="Methyl-accepting transducer" evidence="5">
    <location>
        <begin position="227"/>
        <end position="498"/>
    </location>
</feature>
<dbReference type="AlphaFoldDB" id="G9XPP7"/>
<feature type="transmembrane region" description="Helical" evidence="4">
    <location>
        <begin position="94"/>
        <end position="113"/>
    </location>
</feature>
<name>G9XPP7_DESHA</name>
<comment type="similarity">
    <text evidence="2">Belongs to the methyl-accepting chemotaxis (MCP) protein family.</text>
</comment>
<evidence type="ECO:0000256" key="3">
    <source>
        <dbReference type="PROSITE-ProRule" id="PRU00284"/>
    </source>
</evidence>
<dbReference type="GO" id="GO:0004888">
    <property type="term" value="F:transmembrane signaling receptor activity"/>
    <property type="evidence" value="ECO:0007669"/>
    <property type="project" value="InterPro"/>
</dbReference>
<evidence type="ECO:0000259" key="5">
    <source>
        <dbReference type="PROSITE" id="PS50111"/>
    </source>
</evidence>
<dbReference type="InterPro" id="IPR004090">
    <property type="entry name" value="Chemotax_Me-accpt_rcpt"/>
</dbReference>
<dbReference type="PATRIC" id="fig|537010.4.peg.2760"/>
<dbReference type="PANTHER" id="PTHR32089:SF112">
    <property type="entry name" value="LYSOZYME-LIKE PROTEIN-RELATED"/>
    <property type="match status" value="1"/>
</dbReference>
<evidence type="ECO:0000256" key="1">
    <source>
        <dbReference type="ARBA" id="ARBA00023224"/>
    </source>
</evidence>
<dbReference type="Gene3D" id="1.10.287.950">
    <property type="entry name" value="Methyl-accepting chemotaxis protein"/>
    <property type="match status" value="1"/>
</dbReference>
<dbReference type="PROSITE" id="PS50111">
    <property type="entry name" value="CHEMOTAXIS_TRANSDUC_2"/>
    <property type="match status" value="1"/>
</dbReference>